<accession>A0A3D9H0G0</accession>
<protein>
    <recommendedName>
        <fullName evidence="3">YD repeat-containing protein</fullName>
    </recommendedName>
</protein>
<dbReference type="EMBL" id="QRDV01000007">
    <property type="protein sequence ID" value="RED42997.1"/>
    <property type="molecule type" value="Genomic_DNA"/>
</dbReference>
<gene>
    <name evidence="1" type="ORF">DFQ10_107185</name>
</gene>
<sequence>MIITYSSFSQSIWKKGADLKKRNGIKETTIYLQNLDNESEKRIWDWSSYDKEGKLIESKRFLENGKLKTHFKFEYPTKKTRILIYLDKRGNETKRVQQEFDLSGEKEPLVEKSKSGIFRYEYDENGNKIKVWNIKKNPEVLQTEVFFDENNLRYKERLLITRKFGSEYMTRIYTRDKSGNILKIISEMEGEINSIEIHEHKKYST</sequence>
<reference evidence="1 2" key="1">
    <citation type="submission" date="2018-07" db="EMBL/GenBank/DDBJ databases">
        <title>Genomic Encyclopedia of Type Strains, Phase III (KMG-III): the genomes of soil and plant-associated and newly described type strains.</title>
        <authorList>
            <person name="Whitman W."/>
        </authorList>
    </citation>
    <scope>NUCLEOTIDE SEQUENCE [LARGE SCALE GENOMIC DNA]</scope>
    <source>
        <strain evidence="1 2">CECT 7946</strain>
    </source>
</reference>
<organism evidence="1 2">
    <name type="scientific">Winogradskyella eximia</name>
    <dbReference type="NCBI Taxonomy" id="262006"/>
    <lineage>
        <taxon>Bacteria</taxon>
        <taxon>Pseudomonadati</taxon>
        <taxon>Bacteroidota</taxon>
        <taxon>Flavobacteriia</taxon>
        <taxon>Flavobacteriales</taxon>
        <taxon>Flavobacteriaceae</taxon>
        <taxon>Winogradskyella</taxon>
    </lineage>
</organism>
<keyword evidence="2" id="KW-1185">Reference proteome</keyword>
<name>A0A3D9H0G0_9FLAO</name>
<comment type="caution">
    <text evidence="1">The sequence shown here is derived from an EMBL/GenBank/DDBJ whole genome shotgun (WGS) entry which is preliminary data.</text>
</comment>
<evidence type="ECO:0000313" key="2">
    <source>
        <dbReference type="Proteomes" id="UP000256980"/>
    </source>
</evidence>
<evidence type="ECO:0000313" key="1">
    <source>
        <dbReference type="EMBL" id="RED42997.1"/>
    </source>
</evidence>
<proteinExistence type="predicted"/>
<dbReference type="AlphaFoldDB" id="A0A3D9H0G0"/>
<evidence type="ECO:0008006" key="3">
    <source>
        <dbReference type="Google" id="ProtNLM"/>
    </source>
</evidence>
<dbReference type="Proteomes" id="UP000256980">
    <property type="component" value="Unassembled WGS sequence"/>
</dbReference>